<feature type="signal peptide" evidence="2">
    <location>
        <begin position="1"/>
        <end position="17"/>
    </location>
</feature>
<evidence type="ECO:0000256" key="2">
    <source>
        <dbReference type="SAM" id="SignalP"/>
    </source>
</evidence>
<organism evidence="4">
    <name type="scientific">Solibacter usitatus (strain Ellin6076)</name>
    <dbReference type="NCBI Taxonomy" id="234267"/>
    <lineage>
        <taxon>Bacteria</taxon>
        <taxon>Pseudomonadati</taxon>
        <taxon>Acidobacteriota</taxon>
        <taxon>Terriglobia</taxon>
        <taxon>Bryobacterales</taxon>
        <taxon>Solibacteraceae</taxon>
        <taxon>Candidatus Solibacter</taxon>
    </lineage>
</organism>
<dbReference type="STRING" id="234267.Acid_5978"/>
<dbReference type="eggNOG" id="ENOG5033MNN">
    <property type="taxonomic scope" value="Bacteria"/>
</dbReference>
<dbReference type="InParanoid" id="Q01TV1"/>
<dbReference type="KEGG" id="sus:Acid_5978"/>
<evidence type="ECO:0000313" key="4">
    <source>
        <dbReference type="EMBL" id="ABJ86919.1"/>
    </source>
</evidence>
<protein>
    <recommendedName>
        <fullName evidence="3">DUF4384 domain-containing protein</fullName>
    </recommendedName>
</protein>
<sequence precursor="true">MNRAFLLFLFAATLVFAQGTNKKQLTARELFYAAAQAPAPPPRSRPPVKAAPHTTPPKVADVARADTPPPAPQSPAAAPATAPMPVGGAPPLGLRYTVLRLAADNSAVEVSPDTVFHSGDRIRFAIEANAPGYLYIINQGSSGTWKPMFPSAEIEDGNNKIEGWRPYTMPPRSRLAFDTTAGTENLFIVFSREPEADLESMVYSLQGKKKSDPAPEAISHSSKDLVMAASISNSAVERIRASNSRDLIVEKVDPSTPGDKKETAVYVVNPTGSADSRVVADLHLVHQ</sequence>
<feature type="domain" description="DUF4384" evidence="3">
    <location>
        <begin position="116"/>
        <end position="194"/>
    </location>
</feature>
<dbReference type="AlphaFoldDB" id="Q01TV1"/>
<name>Q01TV1_SOLUE</name>
<accession>Q01TV1</accession>
<dbReference type="HOGENOM" id="CLU_969432_0_0_0"/>
<dbReference type="InterPro" id="IPR025493">
    <property type="entry name" value="DUF4384"/>
</dbReference>
<feature type="region of interest" description="Disordered" evidence="1">
    <location>
        <begin position="36"/>
        <end position="84"/>
    </location>
</feature>
<keyword evidence="2" id="KW-0732">Signal</keyword>
<proteinExistence type="predicted"/>
<gene>
    <name evidence="4" type="ordered locus">Acid_5978</name>
</gene>
<reference evidence="4" key="1">
    <citation type="submission" date="2006-10" db="EMBL/GenBank/DDBJ databases">
        <title>Complete sequence of Solibacter usitatus Ellin6076.</title>
        <authorList>
            <consortium name="US DOE Joint Genome Institute"/>
            <person name="Copeland A."/>
            <person name="Lucas S."/>
            <person name="Lapidus A."/>
            <person name="Barry K."/>
            <person name="Detter J.C."/>
            <person name="Glavina del Rio T."/>
            <person name="Hammon N."/>
            <person name="Israni S."/>
            <person name="Dalin E."/>
            <person name="Tice H."/>
            <person name="Pitluck S."/>
            <person name="Thompson L.S."/>
            <person name="Brettin T."/>
            <person name="Bruce D."/>
            <person name="Han C."/>
            <person name="Tapia R."/>
            <person name="Gilna P."/>
            <person name="Schmutz J."/>
            <person name="Larimer F."/>
            <person name="Land M."/>
            <person name="Hauser L."/>
            <person name="Kyrpides N."/>
            <person name="Mikhailova N."/>
            <person name="Janssen P.H."/>
            <person name="Kuske C.R."/>
            <person name="Richardson P."/>
        </authorList>
    </citation>
    <scope>NUCLEOTIDE SEQUENCE</scope>
    <source>
        <strain evidence="4">Ellin6076</strain>
    </source>
</reference>
<feature type="chain" id="PRO_5004162434" description="DUF4384 domain-containing protein" evidence="2">
    <location>
        <begin position="18"/>
        <end position="287"/>
    </location>
</feature>
<feature type="compositionally biased region" description="Low complexity" evidence="1">
    <location>
        <begin position="74"/>
        <end position="84"/>
    </location>
</feature>
<dbReference type="EMBL" id="CP000473">
    <property type="protein sequence ID" value="ABJ86919.1"/>
    <property type="molecule type" value="Genomic_DNA"/>
</dbReference>
<evidence type="ECO:0000259" key="3">
    <source>
        <dbReference type="Pfam" id="PF14326"/>
    </source>
</evidence>
<dbReference type="Pfam" id="PF14326">
    <property type="entry name" value="DUF4384"/>
    <property type="match status" value="1"/>
</dbReference>
<evidence type="ECO:0000256" key="1">
    <source>
        <dbReference type="SAM" id="MobiDB-lite"/>
    </source>
</evidence>
<dbReference type="OrthoDB" id="129493at2"/>